<protein>
    <recommendedName>
        <fullName evidence="3">N-acetyltransferase domain-containing protein</fullName>
    </recommendedName>
</protein>
<gene>
    <name evidence="4" type="ORF">GCM10009550_21660</name>
</gene>
<dbReference type="RefSeq" id="WP_344239444.1">
    <property type="nucleotide sequence ID" value="NZ_BAAAHH010000006.1"/>
</dbReference>
<accession>A0ABP4B803</accession>
<dbReference type="InterPro" id="IPR016181">
    <property type="entry name" value="Acyl_CoA_acyltransferase"/>
</dbReference>
<evidence type="ECO:0000313" key="5">
    <source>
        <dbReference type="Proteomes" id="UP001500665"/>
    </source>
</evidence>
<dbReference type="Pfam" id="PF00583">
    <property type="entry name" value="Acetyltransf_1"/>
    <property type="match status" value="1"/>
</dbReference>
<keyword evidence="5" id="KW-1185">Reference proteome</keyword>
<keyword evidence="1" id="KW-0808">Transferase</keyword>
<sequence length="178" mass="20366">MEITERGTGTKVRCPQGMPVRWFGELLVRRYLPEDHAEVLTLHREGLARIGLRPGDGVYYEHDLHRLEELYLRDGTGEFLVGLREGVPVAMGGLRRVDSWTGELVRLRVRPELQRHGYGAALLTALEDRAKELDYGRLVGDTTEFQGAALQLYRKFGWKETGRRNINGIVNIYGEKYL</sequence>
<evidence type="ECO:0000259" key="3">
    <source>
        <dbReference type="PROSITE" id="PS51186"/>
    </source>
</evidence>
<reference evidence="5" key="1">
    <citation type="journal article" date="2019" name="Int. J. Syst. Evol. Microbiol.">
        <title>The Global Catalogue of Microorganisms (GCM) 10K type strain sequencing project: providing services to taxonomists for standard genome sequencing and annotation.</title>
        <authorList>
            <consortium name="The Broad Institute Genomics Platform"/>
            <consortium name="The Broad Institute Genome Sequencing Center for Infectious Disease"/>
            <person name="Wu L."/>
            <person name="Ma J."/>
        </authorList>
    </citation>
    <scope>NUCLEOTIDE SEQUENCE [LARGE SCALE GENOMIC DNA]</scope>
    <source>
        <strain evidence="5">JCM 10696</strain>
    </source>
</reference>
<dbReference type="EMBL" id="BAAAHH010000006">
    <property type="protein sequence ID" value="GAA0946751.1"/>
    <property type="molecule type" value="Genomic_DNA"/>
</dbReference>
<dbReference type="Proteomes" id="UP001500665">
    <property type="component" value="Unassembled WGS sequence"/>
</dbReference>
<evidence type="ECO:0000256" key="1">
    <source>
        <dbReference type="ARBA" id="ARBA00022679"/>
    </source>
</evidence>
<evidence type="ECO:0000256" key="2">
    <source>
        <dbReference type="ARBA" id="ARBA00023315"/>
    </source>
</evidence>
<dbReference type="PANTHER" id="PTHR43877:SF2">
    <property type="entry name" value="AMINOALKYLPHOSPHONATE N-ACETYLTRANSFERASE-RELATED"/>
    <property type="match status" value="1"/>
</dbReference>
<organism evidence="4 5">
    <name type="scientific">Actinocorallia libanotica</name>
    <dbReference type="NCBI Taxonomy" id="46162"/>
    <lineage>
        <taxon>Bacteria</taxon>
        <taxon>Bacillati</taxon>
        <taxon>Actinomycetota</taxon>
        <taxon>Actinomycetes</taxon>
        <taxon>Streptosporangiales</taxon>
        <taxon>Thermomonosporaceae</taxon>
        <taxon>Actinocorallia</taxon>
    </lineage>
</organism>
<feature type="domain" description="N-acetyltransferase" evidence="3">
    <location>
        <begin position="26"/>
        <end position="178"/>
    </location>
</feature>
<dbReference type="SUPFAM" id="SSF55729">
    <property type="entry name" value="Acyl-CoA N-acyltransferases (Nat)"/>
    <property type="match status" value="1"/>
</dbReference>
<name>A0ABP4B803_9ACTN</name>
<dbReference type="Gene3D" id="3.40.630.30">
    <property type="match status" value="1"/>
</dbReference>
<comment type="caution">
    <text evidence="4">The sequence shown here is derived from an EMBL/GenBank/DDBJ whole genome shotgun (WGS) entry which is preliminary data.</text>
</comment>
<dbReference type="PANTHER" id="PTHR43877">
    <property type="entry name" value="AMINOALKYLPHOSPHONATE N-ACETYLTRANSFERASE-RELATED-RELATED"/>
    <property type="match status" value="1"/>
</dbReference>
<evidence type="ECO:0000313" key="4">
    <source>
        <dbReference type="EMBL" id="GAA0946751.1"/>
    </source>
</evidence>
<dbReference type="InterPro" id="IPR000182">
    <property type="entry name" value="GNAT_dom"/>
</dbReference>
<dbReference type="PROSITE" id="PS51186">
    <property type="entry name" value="GNAT"/>
    <property type="match status" value="1"/>
</dbReference>
<dbReference type="CDD" id="cd04301">
    <property type="entry name" value="NAT_SF"/>
    <property type="match status" value="1"/>
</dbReference>
<proteinExistence type="predicted"/>
<dbReference type="InterPro" id="IPR050832">
    <property type="entry name" value="Bact_Acetyltransf"/>
</dbReference>
<keyword evidence="2" id="KW-0012">Acyltransferase</keyword>